<proteinExistence type="predicted"/>
<dbReference type="InterPro" id="IPR002893">
    <property type="entry name" value="Znf_MYND"/>
</dbReference>
<organism evidence="6 7">
    <name type="scientific">Gonapodya prolifera (strain JEL478)</name>
    <name type="common">Monoblepharis prolifera</name>
    <dbReference type="NCBI Taxonomy" id="1344416"/>
    <lineage>
        <taxon>Eukaryota</taxon>
        <taxon>Fungi</taxon>
        <taxon>Fungi incertae sedis</taxon>
        <taxon>Chytridiomycota</taxon>
        <taxon>Chytridiomycota incertae sedis</taxon>
        <taxon>Monoblepharidomycetes</taxon>
        <taxon>Monoblepharidales</taxon>
        <taxon>Gonapodyaceae</taxon>
        <taxon>Gonapodya</taxon>
    </lineage>
</organism>
<dbReference type="EMBL" id="KQ965752">
    <property type="protein sequence ID" value="KXS16407.1"/>
    <property type="molecule type" value="Genomic_DNA"/>
</dbReference>
<gene>
    <name evidence="6" type="ORF">M427DRAFT_290371</name>
</gene>
<evidence type="ECO:0000256" key="1">
    <source>
        <dbReference type="ARBA" id="ARBA00022723"/>
    </source>
</evidence>
<dbReference type="GO" id="GO:0008270">
    <property type="term" value="F:zinc ion binding"/>
    <property type="evidence" value="ECO:0007669"/>
    <property type="project" value="UniProtKB-KW"/>
</dbReference>
<keyword evidence="7" id="KW-1185">Reference proteome</keyword>
<dbReference type="Gene3D" id="6.10.140.2220">
    <property type="match status" value="1"/>
</dbReference>
<dbReference type="OrthoDB" id="9922773at2759"/>
<name>A0A139AHX9_GONPJ</name>
<evidence type="ECO:0000259" key="5">
    <source>
        <dbReference type="PROSITE" id="PS50865"/>
    </source>
</evidence>
<dbReference type="Pfam" id="PF01753">
    <property type="entry name" value="zf-MYND"/>
    <property type="match status" value="1"/>
</dbReference>
<dbReference type="AlphaFoldDB" id="A0A139AHX9"/>
<keyword evidence="2 4" id="KW-0863">Zinc-finger</keyword>
<evidence type="ECO:0000313" key="7">
    <source>
        <dbReference type="Proteomes" id="UP000070544"/>
    </source>
</evidence>
<evidence type="ECO:0000256" key="2">
    <source>
        <dbReference type="ARBA" id="ARBA00022771"/>
    </source>
</evidence>
<keyword evidence="3" id="KW-0862">Zinc</keyword>
<evidence type="ECO:0000256" key="3">
    <source>
        <dbReference type="ARBA" id="ARBA00022833"/>
    </source>
</evidence>
<dbReference type="Proteomes" id="UP000070544">
    <property type="component" value="Unassembled WGS sequence"/>
</dbReference>
<sequence length="206" mass="23275">MVTLDIPGKISEVTDLPPVVFYGLLSAGFRLLRTGLSSGKGPWGAITAAISAHPCQRRSQQLLNDKEGPRDTDSDDLVKEMHHFLHWRDPQFRFKSGKTAWWDPLVCCRMGCTVGLTDRPEREYRYMILDETISPRGEKKVVFKVDIPEPPEPLPWDLPKLNRCSICKVARYCSAACQKADWLMHKLVCNVTDDGFVTAASRNQIS</sequence>
<dbReference type="PROSITE" id="PS50865">
    <property type="entry name" value="ZF_MYND_2"/>
    <property type="match status" value="1"/>
</dbReference>
<feature type="domain" description="MYND-type" evidence="5">
    <location>
        <begin position="163"/>
        <end position="189"/>
    </location>
</feature>
<accession>A0A139AHX9</accession>
<protein>
    <recommendedName>
        <fullName evidence="5">MYND-type domain-containing protein</fullName>
    </recommendedName>
</protein>
<reference evidence="6 7" key="1">
    <citation type="journal article" date="2015" name="Genome Biol. Evol.">
        <title>Phylogenomic analyses indicate that early fungi evolved digesting cell walls of algal ancestors of land plants.</title>
        <authorList>
            <person name="Chang Y."/>
            <person name="Wang S."/>
            <person name="Sekimoto S."/>
            <person name="Aerts A.L."/>
            <person name="Choi C."/>
            <person name="Clum A."/>
            <person name="LaButti K.M."/>
            <person name="Lindquist E.A."/>
            <person name="Yee Ngan C."/>
            <person name="Ohm R.A."/>
            <person name="Salamov A.A."/>
            <person name="Grigoriev I.V."/>
            <person name="Spatafora J.W."/>
            <person name="Berbee M.L."/>
        </authorList>
    </citation>
    <scope>NUCLEOTIDE SEQUENCE [LARGE SCALE GENOMIC DNA]</scope>
    <source>
        <strain evidence="6 7">JEL478</strain>
    </source>
</reference>
<dbReference type="SUPFAM" id="SSF144232">
    <property type="entry name" value="HIT/MYND zinc finger-like"/>
    <property type="match status" value="1"/>
</dbReference>
<evidence type="ECO:0000313" key="6">
    <source>
        <dbReference type="EMBL" id="KXS16407.1"/>
    </source>
</evidence>
<evidence type="ECO:0000256" key="4">
    <source>
        <dbReference type="PROSITE-ProRule" id="PRU00134"/>
    </source>
</evidence>
<keyword evidence="1" id="KW-0479">Metal-binding</keyword>